<proteinExistence type="predicted"/>
<protein>
    <recommendedName>
        <fullName evidence="4">DUF3886 domain-containing protein</fullName>
    </recommendedName>
</protein>
<evidence type="ECO:0000313" key="2">
    <source>
        <dbReference type="EMBL" id="SIT66845.1"/>
    </source>
</evidence>
<reference evidence="3" key="1">
    <citation type="submission" date="2017-01" db="EMBL/GenBank/DDBJ databases">
        <authorList>
            <person name="Varghese N."/>
            <person name="Submissions S."/>
        </authorList>
    </citation>
    <scope>NUCLEOTIDE SEQUENCE [LARGE SCALE GENOMIC DNA]</scope>
    <source>
        <strain evidence="3">MNA4</strain>
    </source>
</reference>
<dbReference type="EMBL" id="FTPL01000001">
    <property type="protein sequence ID" value="SIT66845.1"/>
    <property type="molecule type" value="Genomic_DNA"/>
</dbReference>
<sequence length="87" mass="9822">MAKKRKARPQESSRNKQAEGRATLADGLGGDTLEKLMQAKKDLLESERAEEALRKEQAAKARREREKNMSFGELLDRYGYGNGLPKD</sequence>
<gene>
    <name evidence="2" type="ORF">SAMN05428946_0135</name>
</gene>
<dbReference type="Pfam" id="PF13025">
    <property type="entry name" value="DUF3886"/>
    <property type="match status" value="1"/>
</dbReference>
<feature type="compositionally biased region" description="Basic and acidic residues" evidence="1">
    <location>
        <begin position="8"/>
        <end position="19"/>
    </location>
</feature>
<feature type="compositionally biased region" description="Basic and acidic residues" evidence="1">
    <location>
        <begin position="48"/>
        <end position="68"/>
    </location>
</feature>
<name>A0A1U7PIG1_9BACI</name>
<dbReference type="OrthoDB" id="2739782at2"/>
<dbReference type="RefSeq" id="WP_076756453.1">
    <property type="nucleotide sequence ID" value="NZ_FTPL01000001.1"/>
</dbReference>
<evidence type="ECO:0008006" key="4">
    <source>
        <dbReference type="Google" id="ProtNLM"/>
    </source>
</evidence>
<dbReference type="Proteomes" id="UP000187550">
    <property type="component" value="Unassembled WGS sequence"/>
</dbReference>
<dbReference type="STRING" id="550447.SAMN05428946_0135"/>
<feature type="region of interest" description="Disordered" evidence="1">
    <location>
        <begin position="48"/>
        <end position="87"/>
    </location>
</feature>
<dbReference type="InterPro" id="IPR024980">
    <property type="entry name" value="DUF3886"/>
</dbReference>
<keyword evidence="3" id="KW-1185">Reference proteome</keyword>
<feature type="region of interest" description="Disordered" evidence="1">
    <location>
        <begin position="1"/>
        <end position="32"/>
    </location>
</feature>
<organism evidence="2 3">
    <name type="scientific">Edaphobacillus lindanitolerans</name>
    <dbReference type="NCBI Taxonomy" id="550447"/>
    <lineage>
        <taxon>Bacteria</taxon>
        <taxon>Bacillati</taxon>
        <taxon>Bacillota</taxon>
        <taxon>Bacilli</taxon>
        <taxon>Bacillales</taxon>
        <taxon>Bacillaceae</taxon>
        <taxon>Edaphobacillus</taxon>
    </lineage>
</organism>
<dbReference type="AlphaFoldDB" id="A0A1U7PIG1"/>
<accession>A0A1U7PIG1</accession>
<evidence type="ECO:0000313" key="3">
    <source>
        <dbReference type="Proteomes" id="UP000187550"/>
    </source>
</evidence>
<evidence type="ECO:0000256" key="1">
    <source>
        <dbReference type="SAM" id="MobiDB-lite"/>
    </source>
</evidence>